<keyword evidence="3" id="KW-1185">Reference proteome</keyword>
<dbReference type="Proteomes" id="UP000324222">
    <property type="component" value="Unassembled WGS sequence"/>
</dbReference>
<feature type="region of interest" description="Disordered" evidence="1">
    <location>
        <begin position="36"/>
        <end position="69"/>
    </location>
</feature>
<proteinExistence type="predicted"/>
<evidence type="ECO:0000313" key="2">
    <source>
        <dbReference type="EMBL" id="MPC51361.1"/>
    </source>
</evidence>
<feature type="compositionally biased region" description="Polar residues" evidence="1">
    <location>
        <begin position="51"/>
        <end position="61"/>
    </location>
</feature>
<comment type="caution">
    <text evidence="2">The sequence shown here is derived from an EMBL/GenBank/DDBJ whole genome shotgun (WGS) entry which is preliminary data.</text>
</comment>
<reference evidence="2 3" key="1">
    <citation type="submission" date="2019-05" db="EMBL/GenBank/DDBJ databases">
        <title>Another draft genome of Portunus trituberculatus and its Hox gene families provides insights of decapod evolution.</title>
        <authorList>
            <person name="Jeong J.-H."/>
            <person name="Song I."/>
            <person name="Kim S."/>
            <person name="Choi T."/>
            <person name="Kim D."/>
            <person name="Ryu S."/>
            <person name="Kim W."/>
        </authorList>
    </citation>
    <scope>NUCLEOTIDE SEQUENCE [LARGE SCALE GENOMIC DNA]</scope>
    <source>
        <tissue evidence="2">Muscle</tissue>
    </source>
</reference>
<sequence>MLCGPIIPSTMPVASEIYLGPSPAPSGVTCAPQLAEDAQNDTAGPLPHTYKTLSEQASSGSEPPPGLIDRKLNAVHAPCRSIRGCLRATRVGSARPPKASCFLHL</sequence>
<gene>
    <name evidence="2" type="ORF">E2C01_045206</name>
</gene>
<evidence type="ECO:0000256" key="1">
    <source>
        <dbReference type="SAM" id="MobiDB-lite"/>
    </source>
</evidence>
<dbReference type="EMBL" id="VSRR010010124">
    <property type="protein sequence ID" value="MPC51361.1"/>
    <property type="molecule type" value="Genomic_DNA"/>
</dbReference>
<dbReference type="AlphaFoldDB" id="A0A5B7FV45"/>
<evidence type="ECO:0000313" key="3">
    <source>
        <dbReference type="Proteomes" id="UP000324222"/>
    </source>
</evidence>
<protein>
    <submittedName>
        <fullName evidence="2">Uncharacterized protein</fullName>
    </submittedName>
</protein>
<accession>A0A5B7FV45</accession>
<name>A0A5B7FV45_PORTR</name>
<organism evidence="2 3">
    <name type="scientific">Portunus trituberculatus</name>
    <name type="common">Swimming crab</name>
    <name type="synonym">Neptunus trituberculatus</name>
    <dbReference type="NCBI Taxonomy" id="210409"/>
    <lineage>
        <taxon>Eukaryota</taxon>
        <taxon>Metazoa</taxon>
        <taxon>Ecdysozoa</taxon>
        <taxon>Arthropoda</taxon>
        <taxon>Crustacea</taxon>
        <taxon>Multicrustacea</taxon>
        <taxon>Malacostraca</taxon>
        <taxon>Eumalacostraca</taxon>
        <taxon>Eucarida</taxon>
        <taxon>Decapoda</taxon>
        <taxon>Pleocyemata</taxon>
        <taxon>Brachyura</taxon>
        <taxon>Eubrachyura</taxon>
        <taxon>Portunoidea</taxon>
        <taxon>Portunidae</taxon>
        <taxon>Portuninae</taxon>
        <taxon>Portunus</taxon>
    </lineage>
</organism>